<feature type="chain" id="PRO_5043427725" description="DUF19 domain-containing protein" evidence="2">
    <location>
        <begin position="21"/>
        <end position="193"/>
    </location>
</feature>
<name>A0AAV3XSE1_9GAST</name>
<organism evidence="3 4">
    <name type="scientific">Plakobranchus ocellatus</name>
    <dbReference type="NCBI Taxonomy" id="259542"/>
    <lineage>
        <taxon>Eukaryota</taxon>
        <taxon>Metazoa</taxon>
        <taxon>Spiralia</taxon>
        <taxon>Lophotrochozoa</taxon>
        <taxon>Mollusca</taxon>
        <taxon>Gastropoda</taxon>
        <taxon>Heterobranchia</taxon>
        <taxon>Euthyneura</taxon>
        <taxon>Panpulmonata</taxon>
        <taxon>Sacoglossa</taxon>
        <taxon>Placobranchoidea</taxon>
        <taxon>Plakobranchidae</taxon>
        <taxon>Plakobranchus</taxon>
    </lineage>
</organism>
<evidence type="ECO:0000313" key="3">
    <source>
        <dbReference type="EMBL" id="GFN73844.1"/>
    </source>
</evidence>
<dbReference type="EMBL" id="BLXT01000045">
    <property type="protein sequence ID" value="GFN73844.1"/>
    <property type="molecule type" value="Genomic_DNA"/>
</dbReference>
<reference evidence="3 4" key="1">
    <citation type="journal article" date="2021" name="Elife">
        <title>Chloroplast acquisition without the gene transfer in kleptoplastic sea slugs, Plakobranchus ocellatus.</title>
        <authorList>
            <person name="Maeda T."/>
            <person name="Takahashi S."/>
            <person name="Yoshida T."/>
            <person name="Shimamura S."/>
            <person name="Takaki Y."/>
            <person name="Nagai Y."/>
            <person name="Toyoda A."/>
            <person name="Suzuki Y."/>
            <person name="Arimoto A."/>
            <person name="Ishii H."/>
            <person name="Satoh N."/>
            <person name="Nishiyama T."/>
            <person name="Hasebe M."/>
            <person name="Maruyama T."/>
            <person name="Minagawa J."/>
            <person name="Obokata J."/>
            <person name="Shigenobu S."/>
        </authorList>
    </citation>
    <scope>NUCLEOTIDE SEQUENCE [LARGE SCALE GENOMIC DNA]</scope>
</reference>
<dbReference type="AlphaFoldDB" id="A0AAV3XSE1"/>
<feature type="region of interest" description="Disordered" evidence="1">
    <location>
        <begin position="115"/>
        <end position="148"/>
    </location>
</feature>
<comment type="caution">
    <text evidence="3">The sequence shown here is derived from an EMBL/GenBank/DDBJ whole genome shotgun (WGS) entry which is preliminary data.</text>
</comment>
<evidence type="ECO:0000256" key="1">
    <source>
        <dbReference type="SAM" id="MobiDB-lite"/>
    </source>
</evidence>
<gene>
    <name evidence="3" type="ORF">PoB_000035000</name>
</gene>
<keyword evidence="2" id="KW-0732">Signal</keyword>
<sequence>MNCCLHCGPTLTVLYPPTMALSLAVSDCAFDVDVEVGLEDEIKDCYNVYNMMTSLASRKARKEGTKVTLETKCLYVENLRKCFIDAAPYACHNDMTAFIKDVWTHAASKQFEGLGCDSKASPQQSDLRLSGPPSGQDAGGGARTRDRGVPANLRADSLATVPPTPPASHTVTKKFIVFIFRNISCTAVSLLFQ</sequence>
<feature type="signal peptide" evidence="2">
    <location>
        <begin position="1"/>
        <end position="20"/>
    </location>
</feature>
<dbReference type="Proteomes" id="UP000735302">
    <property type="component" value="Unassembled WGS sequence"/>
</dbReference>
<evidence type="ECO:0000256" key="2">
    <source>
        <dbReference type="SAM" id="SignalP"/>
    </source>
</evidence>
<protein>
    <recommendedName>
        <fullName evidence="5">DUF19 domain-containing protein</fullName>
    </recommendedName>
</protein>
<keyword evidence="4" id="KW-1185">Reference proteome</keyword>
<proteinExistence type="predicted"/>
<evidence type="ECO:0000313" key="4">
    <source>
        <dbReference type="Proteomes" id="UP000735302"/>
    </source>
</evidence>
<evidence type="ECO:0008006" key="5">
    <source>
        <dbReference type="Google" id="ProtNLM"/>
    </source>
</evidence>
<accession>A0AAV3XSE1</accession>